<keyword evidence="2" id="KW-1185">Reference proteome</keyword>
<name>A0A165CGZ8_9APHY</name>
<proteinExistence type="predicted"/>
<dbReference type="Proteomes" id="UP000076871">
    <property type="component" value="Unassembled WGS sequence"/>
</dbReference>
<evidence type="ECO:0000313" key="2">
    <source>
        <dbReference type="Proteomes" id="UP000076871"/>
    </source>
</evidence>
<evidence type="ECO:0000313" key="1">
    <source>
        <dbReference type="EMBL" id="KZT02790.1"/>
    </source>
</evidence>
<dbReference type="EMBL" id="KV427649">
    <property type="protein sequence ID" value="KZT02790.1"/>
    <property type="molecule type" value="Genomic_DNA"/>
</dbReference>
<gene>
    <name evidence="1" type="ORF">LAESUDRAFT_729748</name>
</gene>
<sequence>MPTSYIVLHILISGHASVGRDRLSSISVRVQGAARAPQSLWSDQDWNQTTEGQVLDGTCDLVIIEYGAFENVTRACCMAFC</sequence>
<dbReference type="GeneID" id="63826729"/>
<organism evidence="1 2">
    <name type="scientific">Laetiporus sulphureus 93-53</name>
    <dbReference type="NCBI Taxonomy" id="1314785"/>
    <lineage>
        <taxon>Eukaryota</taxon>
        <taxon>Fungi</taxon>
        <taxon>Dikarya</taxon>
        <taxon>Basidiomycota</taxon>
        <taxon>Agaricomycotina</taxon>
        <taxon>Agaricomycetes</taxon>
        <taxon>Polyporales</taxon>
        <taxon>Laetiporus</taxon>
    </lineage>
</organism>
<reference evidence="1 2" key="1">
    <citation type="journal article" date="2016" name="Mol. Biol. Evol.">
        <title>Comparative Genomics of Early-Diverging Mushroom-Forming Fungi Provides Insights into the Origins of Lignocellulose Decay Capabilities.</title>
        <authorList>
            <person name="Nagy L.G."/>
            <person name="Riley R."/>
            <person name="Tritt A."/>
            <person name="Adam C."/>
            <person name="Daum C."/>
            <person name="Floudas D."/>
            <person name="Sun H."/>
            <person name="Yadav J.S."/>
            <person name="Pangilinan J."/>
            <person name="Larsson K.H."/>
            <person name="Matsuura K."/>
            <person name="Barry K."/>
            <person name="Labutti K."/>
            <person name="Kuo R."/>
            <person name="Ohm R.A."/>
            <person name="Bhattacharya S.S."/>
            <person name="Shirouzu T."/>
            <person name="Yoshinaga Y."/>
            <person name="Martin F.M."/>
            <person name="Grigoriev I.V."/>
            <person name="Hibbett D.S."/>
        </authorList>
    </citation>
    <scope>NUCLEOTIDE SEQUENCE [LARGE SCALE GENOMIC DNA]</scope>
    <source>
        <strain evidence="1 2">93-53</strain>
    </source>
</reference>
<protein>
    <submittedName>
        <fullName evidence="1">Uncharacterized protein</fullName>
    </submittedName>
</protein>
<accession>A0A165CGZ8</accession>
<dbReference type="RefSeq" id="XP_040760530.1">
    <property type="nucleotide sequence ID" value="XM_040909700.1"/>
</dbReference>
<dbReference type="AlphaFoldDB" id="A0A165CGZ8"/>
<dbReference type="InParanoid" id="A0A165CGZ8"/>